<keyword evidence="10" id="KW-1185">Reference proteome</keyword>
<dbReference type="PANTHER" id="PTHR11266">
    <property type="entry name" value="PEROXISOMAL MEMBRANE PROTEIN 2, PXMP2 MPV17"/>
    <property type="match status" value="1"/>
</dbReference>
<dbReference type="GO" id="GO:0005737">
    <property type="term" value="C:cytoplasm"/>
    <property type="evidence" value="ECO:0000318"/>
    <property type="project" value="GO_Central"/>
</dbReference>
<reference evidence="9 10" key="1">
    <citation type="journal article" date="2007" name="Nature">
        <title>Genome of the marsupial Monodelphis domestica reveals innovation in non-coding sequences.</title>
        <authorList>
            <person name="Mikkelsen T.S."/>
            <person name="Wakefield M.J."/>
            <person name="Aken B."/>
            <person name="Amemiya C.T."/>
            <person name="Chang J.L."/>
            <person name="Duke S."/>
            <person name="Garber M."/>
            <person name="Gentles A.J."/>
            <person name="Goodstadt L."/>
            <person name="Heger A."/>
            <person name="Jurka J."/>
            <person name="Kamal M."/>
            <person name="Mauceli E."/>
            <person name="Searle S.M."/>
            <person name="Sharpe T."/>
            <person name="Baker M.L."/>
            <person name="Batzer M.A."/>
            <person name="Benos P.V."/>
            <person name="Belov K."/>
            <person name="Clamp M."/>
            <person name="Cook A."/>
            <person name="Cuff J."/>
            <person name="Das R."/>
            <person name="Davidow L."/>
            <person name="Deakin J.E."/>
            <person name="Fazzari M.J."/>
            <person name="Glass J.L."/>
            <person name="Grabherr M."/>
            <person name="Greally J.M."/>
            <person name="Gu W."/>
            <person name="Hore T.A."/>
            <person name="Huttley G.A."/>
            <person name="Kleber M."/>
            <person name="Jirtle R.L."/>
            <person name="Koina E."/>
            <person name="Lee J.T."/>
            <person name="Mahony S."/>
            <person name="Marra M.A."/>
            <person name="Miller R.D."/>
            <person name="Nicholls R.D."/>
            <person name="Oda M."/>
            <person name="Papenfuss A.T."/>
            <person name="Parra Z.E."/>
            <person name="Pollock D.D."/>
            <person name="Ray D.A."/>
            <person name="Schein J.E."/>
            <person name="Speed T.P."/>
            <person name="Thompson K."/>
            <person name="VandeBerg J.L."/>
            <person name="Wade C.M."/>
            <person name="Walker J.A."/>
            <person name="Waters P.D."/>
            <person name="Webber C."/>
            <person name="Weidman J.R."/>
            <person name="Xie X."/>
            <person name="Zody M.C."/>
            <person name="Baldwin J."/>
            <person name="Abdouelleil A."/>
            <person name="Abdulkadir J."/>
            <person name="Abebe A."/>
            <person name="Abera B."/>
            <person name="Abreu J."/>
            <person name="Acer S.C."/>
            <person name="Aftuck L."/>
            <person name="Alexander A."/>
            <person name="An P."/>
            <person name="Anderson E."/>
            <person name="Anderson S."/>
            <person name="Arachi H."/>
            <person name="Azer M."/>
            <person name="Bachantsang P."/>
            <person name="Barry A."/>
            <person name="Bayul T."/>
            <person name="Berlin A."/>
            <person name="Bessette D."/>
            <person name="Bloom T."/>
            <person name="Bloom T."/>
            <person name="Boguslavskiy L."/>
            <person name="Bonnet C."/>
            <person name="Boukhgalter B."/>
            <person name="Bourzgui I."/>
            <person name="Brown A."/>
            <person name="Cahill P."/>
            <person name="Channer S."/>
            <person name="Cheshatsang Y."/>
            <person name="Chuda L."/>
            <person name="Citroen M."/>
            <person name="Collymore A."/>
            <person name="Cooke P."/>
            <person name="Costello M."/>
            <person name="D'Aco K."/>
            <person name="Daza R."/>
            <person name="De Haan G."/>
            <person name="DeGray S."/>
            <person name="DeMaso C."/>
            <person name="Dhargay N."/>
            <person name="Dooley K."/>
            <person name="Dooley E."/>
            <person name="Doricent M."/>
            <person name="Dorje P."/>
            <person name="Dorjee K."/>
            <person name="Dupes A."/>
            <person name="Elong R."/>
            <person name="Falk J."/>
            <person name="Farina A."/>
            <person name="Faro S."/>
            <person name="Ferguson D."/>
            <person name="Fisher S."/>
            <person name="Foley C.D."/>
            <person name="Franke A."/>
            <person name="Friedrich D."/>
            <person name="Gadbois L."/>
            <person name="Gearin G."/>
            <person name="Gearin C.R."/>
            <person name="Giannoukos G."/>
            <person name="Goode T."/>
            <person name="Graham J."/>
            <person name="Grandbois E."/>
            <person name="Grewal S."/>
            <person name="Gyaltsen K."/>
            <person name="Hafez N."/>
            <person name="Hagos B."/>
            <person name="Hall J."/>
            <person name="Henson C."/>
            <person name="Hollinger A."/>
            <person name="Honan T."/>
            <person name="Huard M.D."/>
            <person name="Hughes L."/>
            <person name="Hurhula B."/>
            <person name="Husby M.E."/>
            <person name="Kamat A."/>
            <person name="Kanga B."/>
            <person name="Kashin S."/>
            <person name="Khazanovich D."/>
            <person name="Kisner P."/>
            <person name="Lance K."/>
            <person name="Lara M."/>
            <person name="Lee W."/>
            <person name="Lennon N."/>
            <person name="Letendre F."/>
            <person name="LeVine R."/>
            <person name="Lipovsky A."/>
            <person name="Liu X."/>
            <person name="Liu J."/>
            <person name="Liu S."/>
            <person name="Lokyitsang T."/>
            <person name="Lokyitsang Y."/>
            <person name="Lubonja R."/>
            <person name="Lui A."/>
            <person name="MacDonald P."/>
            <person name="Magnisalis V."/>
            <person name="Maru K."/>
            <person name="Matthews C."/>
            <person name="McCusker W."/>
            <person name="McDonough S."/>
            <person name="Mehta T."/>
            <person name="Meldrim J."/>
            <person name="Meneus L."/>
            <person name="Mihai O."/>
            <person name="Mihalev A."/>
            <person name="Mihova T."/>
            <person name="Mittelman R."/>
            <person name="Mlenga V."/>
            <person name="Montmayeur A."/>
            <person name="Mulrain L."/>
            <person name="Navidi A."/>
            <person name="Naylor J."/>
            <person name="Negash T."/>
            <person name="Nguyen T."/>
            <person name="Nguyen N."/>
            <person name="Nicol R."/>
            <person name="Norbu C."/>
            <person name="Norbu N."/>
            <person name="Novod N."/>
            <person name="O'Neill B."/>
            <person name="Osman S."/>
            <person name="Markiewicz E."/>
            <person name="Oyono O.L."/>
            <person name="Patti C."/>
            <person name="Phunkhang P."/>
            <person name="Pierre F."/>
            <person name="Priest M."/>
            <person name="Raghuraman S."/>
            <person name="Rege F."/>
            <person name="Reyes R."/>
            <person name="Rise C."/>
            <person name="Rogov P."/>
            <person name="Ross K."/>
            <person name="Ryan E."/>
            <person name="Settipalli S."/>
            <person name="Shea T."/>
            <person name="Sherpa N."/>
            <person name="Shi L."/>
            <person name="Shih D."/>
            <person name="Sparrow T."/>
            <person name="Spaulding J."/>
            <person name="Stalker J."/>
            <person name="Stange-Thomann N."/>
            <person name="Stavropoulos S."/>
            <person name="Stone C."/>
            <person name="Strader C."/>
            <person name="Tesfaye S."/>
            <person name="Thomson T."/>
            <person name="Thoulutsang Y."/>
            <person name="Thoulutsang D."/>
            <person name="Topham K."/>
            <person name="Topping I."/>
            <person name="Tsamla T."/>
            <person name="Vassiliev H."/>
            <person name="Vo A."/>
            <person name="Wangchuk T."/>
            <person name="Wangdi T."/>
            <person name="Weiand M."/>
            <person name="Wilkinson J."/>
            <person name="Wilson A."/>
            <person name="Yadav S."/>
            <person name="Young G."/>
            <person name="Yu Q."/>
            <person name="Zembek L."/>
            <person name="Zhong D."/>
            <person name="Zimmer A."/>
            <person name="Zwirko Z."/>
            <person name="Jaffe D.B."/>
            <person name="Alvarez P."/>
            <person name="Brockman W."/>
            <person name="Butler J."/>
            <person name="Chin C."/>
            <person name="Gnerre S."/>
            <person name="MacCallum I."/>
            <person name="Graves J.A."/>
            <person name="Ponting C.P."/>
            <person name="Breen M."/>
            <person name="Samollow P.B."/>
            <person name="Lander E.S."/>
            <person name="Lindblad-Toh K."/>
        </authorList>
    </citation>
    <scope>NUCLEOTIDE SEQUENCE [LARGE SCALE GENOMIC DNA]</scope>
</reference>
<name>A0A5F8HEV8_MONDO</name>
<dbReference type="GO" id="GO:0015267">
    <property type="term" value="F:channel activity"/>
    <property type="evidence" value="ECO:0000318"/>
    <property type="project" value="GO_Central"/>
</dbReference>
<evidence type="ECO:0000256" key="3">
    <source>
        <dbReference type="ARBA" id="ARBA00022692"/>
    </source>
</evidence>
<dbReference type="GO" id="GO:0005743">
    <property type="term" value="C:mitochondrial inner membrane"/>
    <property type="evidence" value="ECO:0007669"/>
    <property type="project" value="Ensembl"/>
</dbReference>
<dbReference type="PANTHER" id="PTHR11266:SF17">
    <property type="entry name" value="PROTEIN MPV17"/>
    <property type="match status" value="1"/>
</dbReference>
<dbReference type="FunCoup" id="A0A5F8HEV8">
    <property type="interactions" value="822"/>
</dbReference>
<proteinExistence type="inferred from homology"/>
<accession>A0A5F8HEV8</accession>
<dbReference type="GeneTree" id="ENSGT00940000160891"/>
<dbReference type="GO" id="GO:1901858">
    <property type="term" value="P:regulation of mitochondrial DNA metabolic process"/>
    <property type="evidence" value="ECO:0000318"/>
    <property type="project" value="GO_Central"/>
</dbReference>
<dbReference type="OMA" id="WYQSKLA"/>
<sequence length="227" mass="25625">MLDLESEDPALWLPSWTSHSLGFSFLTYKMKGRFIPTLKLMLPGPPVPTGGMNLWRAYQQALAAHPWKVQVITAGSLMGVGDIISQQLIEKRGLEKHQVHRTLTMAFIGCSFVGPVVGGWYRILDRLICGNTKMDALKKMVIDQGGFAPCFLGCLLPIIGTFDGLSVKDNWVRLQRDYPDALITNYYIWPTVQLANFYLIPLAYRLAFVQCVAVIWNTYLSWKSHQS</sequence>
<evidence type="ECO:0000256" key="2">
    <source>
        <dbReference type="ARBA" id="ARBA00006824"/>
    </source>
</evidence>
<organism evidence="9 10">
    <name type="scientific">Monodelphis domestica</name>
    <name type="common">Gray short-tailed opossum</name>
    <dbReference type="NCBI Taxonomy" id="13616"/>
    <lineage>
        <taxon>Eukaryota</taxon>
        <taxon>Metazoa</taxon>
        <taxon>Chordata</taxon>
        <taxon>Craniata</taxon>
        <taxon>Vertebrata</taxon>
        <taxon>Euteleostomi</taxon>
        <taxon>Mammalia</taxon>
        <taxon>Metatheria</taxon>
        <taxon>Didelphimorphia</taxon>
        <taxon>Didelphidae</taxon>
        <taxon>Monodelphis</taxon>
    </lineage>
</organism>
<evidence type="ECO:0000313" key="9">
    <source>
        <dbReference type="Ensembl" id="ENSMODP00000058436.1"/>
    </source>
</evidence>
<dbReference type="GO" id="GO:0005739">
    <property type="term" value="C:mitochondrion"/>
    <property type="evidence" value="ECO:0000318"/>
    <property type="project" value="GO_Central"/>
</dbReference>
<gene>
    <name evidence="9" type="primary">MPV17</name>
</gene>
<reference evidence="9" key="3">
    <citation type="submission" date="2025-09" db="UniProtKB">
        <authorList>
            <consortium name="Ensembl"/>
        </authorList>
    </citation>
    <scope>IDENTIFICATION</scope>
</reference>
<dbReference type="Ensembl" id="ENSMODT00000056133.1">
    <property type="protein sequence ID" value="ENSMODP00000058436.1"/>
    <property type="gene ID" value="ENSMODG00000043408.1"/>
</dbReference>
<evidence type="ECO:0000313" key="10">
    <source>
        <dbReference type="Proteomes" id="UP000002280"/>
    </source>
</evidence>
<dbReference type="InParanoid" id="A0A5F8HEV8"/>
<dbReference type="GO" id="GO:0042592">
    <property type="term" value="P:homeostatic process"/>
    <property type="evidence" value="ECO:0007669"/>
    <property type="project" value="Ensembl"/>
</dbReference>
<evidence type="ECO:0000256" key="1">
    <source>
        <dbReference type="ARBA" id="ARBA00004141"/>
    </source>
</evidence>
<dbReference type="Bgee" id="ENSMODG00000043408">
    <property type="expression patterns" value="Expressed in spinal cord and 18 other cell types or tissues"/>
</dbReference>
<dbReference type="Pfam" id="PF04117">
    <property type="entry name" value="Mpv17_PMP22"/>
    <property type="match status" value="1"/>
</dbReference>
<dbReference type="AlphaFoldDB" id="A0A5F8HEV8"/>
<keyword evidence="5 8" id="KW-0472">Membrane</keyword>
<dbReference type="InterPro" id="IPR007248">
    <property type="entry name" value="Mpv17_PMP22"/>
</dbReference>
<reference evidence="9" key="2">
    <citation type="submission" date="2025-08" db="UniProtKB">
        <authorList>
            <consortium name="Ensembl"/>
        </authorList>
    </citation>
    <scope>IDENTIFICATION</scope>
</reference>
<evidence type="ECO:0000256" key="6">
    <source>
        <dbReference type="ARBA" id="ARBA00049743"/>
    </source>
</evidence>
<dbReference type="Proteomes" id="UP000002280">
    <property type="component" value="Chromosome 1"/>
</dbReference>
<feature type="transmembrane region" description="Helical" evidence="8">
    <location>
        <begin position="145"/>
        <end position="162"/>
    </location>
</feature>
<comment type="subcellular location">
    <subcellularLocation>
        <location evidence="1">Membrane</location>
        <topology evidence="1">Multi-pass membrane protein</topology>
    </subcellularLocation>
</comment>
<keyword evidence="3 8" id="KW-0812">Transmembrane</keyword>
<evidence type="ECO:0000256" key="5">
    <source>
        <dbReference type="ARBA" id="ARBA00023136"/>
    </source>
</evidence>
<evidence type="ECO:0000256" key="7">
    <source>
        <dbReference type="ARBA" id="ARBA00049801"/>
    </source>
</evidence>
<protein>
    <recommendedName>
        <fullName evidence="6">Mitochondrial inner membrane protein Mpv17</fullName>
    </recommendedName>
    <alternativeName>
        <fullName evidence="7">Protein Mpv17</fullName>
    </alternativeName>
</protein>
<evidence type="ECO:0000256" key="4">
    <source>
        <dbReference type="ARBA" id="ARBA00022989"/>
    </source>
</evidence>
<keyword evidence="4 8" id="KW-1133">Transmembrane helix</keyword>
<comment type="similarity">
    <text evidence="2 8">Belongs to the peroxisomal membrane protein PXMP2/4 family.</text>
</comment>
<feature type="transmembrane region" description="Helical" evidence="8">
    <location>
        <begin position="103"/>
        <end position="124"/>
    </location>
</feature>
<dbReference type="STRING" id="13616.ENSMODP00000058436"/>
<evidence type="ECO:0000256" key="8">
    <source>
        <dbReference type="RuleBase" id="RU363053"/>
    </source>
</evidence>